<gene>
    <name evidence="3" type="ORF">IQ10_02709</name>
</gene>
<keyword evidence="4" id="KW-1185">Reference proteome</keyword>
<keyword evidence="3" id="KW-0966">Cell projection</keyword>
<protein>
    <submittedName>
        <fullName evidence="3">Flagellar hook-length control protein FliK</fullName>
    </submittedName>
</protein>
<sequence length="430" mass="47827">MQMISVINATPTTTSSNRSAANNGLVHSVNSPFAQLLGGLIGGQNNESASTQVENSQILPLLADLQSNQDVEMELILQGSEGEASSLSILLAQMEEMGIVFNEEMMESSEGTRLLEMLPVNWQQDLLELVSTESENSSDMMADWSELQQVLAILLATTQQNQQGISLPLAEREKFMNQLQQLVVRMFPNMSHSALDQQASDIFEDVTQYIKSRLQANPNAQTNDQAFTNLLTNKASTSLPLPNIFASGALSEGPTQGLNISQTGQELGQNMSRVEQAAIHIGDKLPKEVQQQQFLKQFQMILQRGALTQNQQGMSSLSIKLYPEHLGRLDIQLTQVEGAIIARILTGSASTRELMEAQLSQLRQAFAQQQIQVDRIEITQQQQQYVGDENNRQSSQQDTNDQKEQRDETEQEEVTLFQDVLNELTFNEQV</sequence>
<keyword evidence="3" id="KW-0282">Flagellum</keyword>
<dbReference type="EMBL" id="VLKZ01000007">
    <property type="protein sequence ID" value="TWI55162.1"/>
    <property type="molecule type" value="Genomic_DNA"/>
</dbReference>
<keyword evidence="3" id="KW-0969">Cilium</keyword>
<name>A0A562QEI1_9BACI</name>
<accession>A0A562QEI1</accession>
<dbReference type="Pfam" id="PF02120">
    <property type="entry name" value="Flg_hook"/>
    <property type="match status" value="1"/>
</dbReference>
<feature type="region of interest" description="Disordered" evidence="1">
    <location>
        <begin position="1"/>
        <end position="21"/>
    </location>
</feature>
<dbReference type="InterPro" id="IPR038610">
    <property type="entry name" value="FliK-like_C_sf"/>
</dbReference>
<feature type="domain" description="Flagellar hook-length control protein-like C-terminal" evidence="2">
    <location>
        <begin position="304"/>
        <end position="384"/>
    </location>
</feature>
<comment type="caution">
    <text evidence="3">The sequence shown here is derived from an EMBL/GenBank/DDBJ whole genome shotgun (WGS) entry which is preliminary data.</text>
</comment>
<feature type="region of interest" description="Disordered" evidence="1">
    <location>
        <begin position="382"/>
        <end position="412"/>
    </location>
</feature>
<dbReference type="AlphaFoldDB" id="A0A562QEI1"/>
<proteinExistence type="predicted"/>
<dbReference type="CDD" id="cd17470">
    <property type="entry name" value="T3SS_Flik_C"/>
    <property type="match status" value="1"/>
</dbReference>
<dbReference type="Gene3D" id="3.30.750.140">
    <property type="match status" value="1"/>
</dbReference>
<dbReference type="Proteomes" id="UP000315711">
    <property type="component" value="Unassembled WGS sequence"/>
</dbReference>
<evidence type="ECO:0000256" key="1">
    <source>
        <dbReference type="SAM" id="MobiDB-lite"/>
    </source>
</evidence>
<organism evidence="3 4">
    <name type="scientific">Halalkalibacter nanhaiisediminis</name>
    <dbReference type="NCBI Taxonomy" id="688079"/>
    <lineage>
        <taxon>Bacteria</taxon>
        <taxon>Bacillati</taxon>
        <taxon>Bacillota</taxon>
        <taxon>Bacilli</taxon>
        <taxon>Bacillales</taxon>
        <taxon>Bacillaceae</taxon>
        <taxon>Halalkalibacter</taxon>
    </lineage>
</organism>
<dbReference type="InterPro" id="IPR021136">
    <property type="entry name" value="Flagellar_hook_control-like_C"/>
</dbReference>
<evidence type="ECO:0000313" key="4">
    <source>
        <dbReference type="Proteomes" id="UP000315711"/>
    </source>
</evidence>
<reference evidence="3 4" key="1">
    <citation type="journal article" date="2015" name="Stand. Genomic Sci.">
        <title>Genomic Encyclopedia of Bacterial and Archaeal Type Strains, Phase III: the genomes of soil and plant-associated and newly described type strains.</title>
        <authorList>
            <person name="Whitman W.B."/>
            <person name="Woyke T."/>
            <person name="Klenk H.P."/>
            <person name="Zhou Y."/>
            <person name="Lilburn T.G."/>
            <person name="Beck B.J."/>
            <person name="De Vos P."/>
            <person name="Vandamme P."/>
            <person name="Eisen J.A."/>
            <person name="Garrity G."/>
            <person name="Hugenholtz P."/>
            <person name="Kyrpides N.C."/>
        </authorList>
    </citation>
    <scope>NUCLEOTIDE SEQUENCE [LARGE SCALE GENOMIC DNA]</scope>
    <source>
        <strain evidence="3 4">CGMCC 1.10116</strain>
    </source>
</reference>
<evidence type="ECO:0000313" key="3">
    <source>
        <dbReference type="EMBL" id="TWI55162.1"/>
    </source>
</evidence>
<evidence type="ECO:0000259" key="2">
    <source>
        <dbReference type="Pfam" id="PF02120"/>
    </source>
</evidence>